<dbReference type="InterPro" id="IPR058664">
    <property type="entry name" value="ARB_00930-like_C"/>
</dbReference>
<dbReference type="PANTHER" id="PTHR22935">
    <property type="entry name" value="PENICILLIN-BINDING PROTEIN"/>
    <property type="match status" value="1"/>
</dbReference>
<keyword evidence="2" id="KW-0732">Signal</keyword>
<dbReference type="InterPro" id="IPR001466">
    <property type="entry name" value="Beta-lactam-related"/>
</dbReference>
<accession>A0AAN7YK48</accession>
<name>A0AAN7YK48_9EURO</name>
<evidence type="ECO:0000259" key="3">
    <source>
        <dbReference type="Pfam" id="PF00144"/>
    </source>
</evidence>
<feature type="domain" description="Beta-lactamase-like ARB-00930-like C-terminal" evidence="4">
    <location>
        <begin position="436"/>
        <end position="577"/>
    </location>
</feature>
<feature type="domain" description="Beta-lactamase-related" evidence="3">
    <location>
        <begin position="104"/>
        <end position="414"/>
    </location>
</feature>
<dbReference type="SUPFAM" id="SSF56601">
    <property type="entry name" value="beta-lactamase/transpeptidase-like"/>
    <property type="match status" value="1"/>
</dbReference>
<evidence type="ECO:0000313" key="5">
    <source>
        <dbReference type="EMBL" id="KAK5091158.1"/>
    </source>
</evidence>
<dbReference type="AlphaFoldDB" id="A0AAN7YK48"/>
<dbReference type="Gene3D" id="3.40.710.10">
    <property type="entry name" value="DD-peptidase/beta-lactamase superfamily"/>
    <property type="match status" value="1"/>
</dbReference>
<proteinExistence type="inferred from homology"/>
<evidence type="ECO:0000259" key="4">
    <source>
        <dbReference type="Pfam" id="PF26335"/>
    </source>
</evidence>
<dbReference type="Proteomes" id="UP001309876">
    <property type="component" value="Unassembled WGS sequence"/>
</dbReference>
<comment type="similarity">
    <text evidence="1">Belongs to the beta-lactamase family.</text>
</comment>
<dbReference type="PANTHER" id="PTHR22935:SF95">
    <property type="entry name" value="BETA-LACTAMASE-LIKE 1-RELATED"/>
    <property type="match status" value="1"/>
</dbReference>
<comment type="caution">
    <text evidence="5">The sequence shown here is derived from an EMBL/GenBank/DDBJ whole genome shotgun (WGS) entry which is preliminary data.</text>
</comment>
<dbReference type="Pfam" id="PF26335">
    <property type="entry name" value="ARB_00930_C"/>
    <property type="match status" value="1"/>
</dbReference>
<reference evidence="5 6" key="1">
    <citation type="submission" date="2023-08" db="EMBL/GenBank/DDBJ databases">
        <title>Black Yeasts Isolated from many extreme environments.</title>
        <authorList>
            <person name="Coleine C."/>
            <person name="Stajich J.E."/>
            <person name="Selbmann L."/>
        </authorList>
    </citation>
    <scope>NUCLEOTIDE SEQUENCE [LARGE SCALE GENOMIC DNA]</scope>
    <source>
        <strain evidence="5 6">CCFEE 5910</strain>
    </source>
</reference>
<evidence type="ECO:0000256" key="2">
    <source>
        <dbReference type="SAM" id="SignalP"/>
    </source>
</evidence>
<keyword evidence="6" id="KW-1185">Reference proteome</keyword>
<feature type="signal peptide" evidence="2">
    <location>
        <begin position="1"/>
        <end position="24"/>
    </location>
</feature>
<dbReference type="InterPro" id="IPR051478">
    <property type="entry name" value="Beta-lactamase-like_AB/R"/>
</dbReference>
<sequence>MALTKLTAIITSIVYALLAQAADANFCDPPSPAFFPPNISHPAHTKLLSHTTAKLSSHLNRLISSYEYNTTSFSVEVTSQTETLLSLHHTARERSTLYHGGAKVINDTTCYRIASITKSFTVLALFQLQEVGKLNLDDSILTYLPDLNGTGHLPWKDITIHSLASQNAGLPRDFAQDDYVNHPEVPDKLGLPRLDPYSKQYRDLPSCDEMVNYTRSCDEDDFLDWIKKIQPTFAPNQRSSYSNINFDLLGLVIGNVTGMSYERYVTEHILEPLGLTSGTGFEAPPDAQAAIAKGIEYYWSFYIGVQNPTGGLYANTKDMSIWLRYALSTFNAHAHGALNWFQPTSWSDGLSTFYGMPWEIFRAKTSDIIDSKSDRALTFITKGGGLPGYTSWIVMIPEYSIGITVLVAGNSKAMSEIAHIVIGEMVALAEEIVLKELHSQYVGRYVDHGNNDTTMVIKVSETHGLYVDSWTSNGTDVKKGLKDFFSQDGSDIVLHLSPTLLYANQKGQQGERWRILLRKASTERPEKPSVWDKFCVADVELFMYGGVAMNELVFWKGEDGATDEIEPVAYRTSLKRSAAVGTYSPYESGDQAYIGS</sequence>
<evidence type="ECO:0008006" key="7">
    <source>
        <dbReference type="Google" id="ProtNLM"/>
    </source>
</evidence>
<dbReference type="EMBL" id="JAVRRJ010000001">
    <property type="protein sequence ID" value="KAK5091158.1"/>
    <property type="molecule type" value="Genomic_DNA"/>
</dbReference>
<protein>
    <recommendedName>
        <fullName evidence="7">Beta-lactamase-related domain-containing protein</fullName>
    </recommendedName>
</protein>
<organism evidence="5 6">
    <name type="scientific">Lithohypha guttulata</name>
    <dbReference type="NCBI Taxonomy" id="1690604"/>
    <lineage>
        <taxon>Eukaryota</taxon>
        <taxon>Fungi</taxon>
        <taxon>Dikarya</taxon>
        <taxon>Ascomycota</taxon>
        <taxon>Pezizomycotina</taxon>
        <taxon>Eurotiomycetes</taxon>
        <taxon>Chaetothyriomycetidae</taxon>
        <taxon>Chaetothyriales</taxon>
        <taxon>Trichomeriaceae</taxon>
        <taxon>Lithohypha</taxon>
    </lineage>
</organism>
<gene>
    <name evidence="5" type="ORF">LTR05_001338</name>
</gene>
<dbReference type="InterPro" id="IPR012338">
    <property type="entry name" value="Beta-lactam/transpept-like"/>
</dbReference>
<evidence type="ECO:0000256" key="1">
    <source>
        <dbReference type="ARBA" id="ARBA00038473"/>
    </source>
</evidence>
<dbReference type="Pfam" id="PF00144">
    <property type="entry name" value="Beta-lactamase"/>
    <property type="match status" value="1"/>
</dbReference>
<evidence type="ECO:0000313" key="6">
    <source>
        <dbReference type="Proteomes" id="UP001309876"/>
    </source>
</evidence>
<feature type="chain" id="PRO_5042851271" description="Beta-lactamase-related domain-containing protein" evidence="2">
    <location>
        <begin position="25"/>
        <end position="596"/>
    </location>
</feature>